<dbReference type="GeneID" id="87957609"/>
<dbReference type="CDD" id="cd09917">
    <property type="entry name" value="F-box_SF"/>
    <property type="match status" value="1"/>
</dbReference>
<protein>
    <recommendedName>
        <fullName evidence="1">F-box domain-containing protein</fullName>
    </recommendedName>
</protein>
<evidence type="ECO:0000313" key="3">
    <source>
        <dbReference type="Proteomes" id="UP001329825"/>
    </source>
</evidence>
<gene>
    <name evidence="2" type="ORF">IL334_005478</name>
</gene>
<reference evidence="2 3" key="1">
    <citation type="submission" date="2024-01" db="EMBL/GenBank/DDBJ databases">
        <title>Comparative genomics of Cryptococcus and Kwoniella reveals pathogenesis evolution and contrasting modes of karyotype evolution via chromosome fusion or intercentromeric recombination.</title>
        <authorList>
            <person name="Coelho M.A."/>
            <person name="David-Palma M."/>
            <person name="Shea T."/>
            <person name="Bowers K."/>
            <person name="McGinley-Smith S."/>
            <person name="Mohammad A.W."/>
            <person name="Gnirke A."/>
            <person name="Yurkov A.M."/>
            <person name="Nowrousian M."/>
            <person name="Sun S."/>
            <person name="Cuomo C.A."/>
            <person name="Heitman J."/>
        </authorList>
    </citation>
    <scope>NUCLEOTIDE SEQUENCE [LARGE SCALE GENOMIC DNA]</scope>
    <source>
        <strain evidence="2">CBS 11374</strain>
    </source>
</reference>
<dbReference type="InterPro" id="IPR001810">
    <property type="entry name" value="F-box_dom"/>
</dbReference>
<feature type="domain" description="F-box" evidence="1">
    <location>
        <begin position="10"/>
        <end position="49"/>
    </location>
</feature>
<dbReference type="RefSeq" id="XP_062793242.1">
    <property type="nucleotide sequence ID" value="XM_062937191.1"/>
</dbReference>
<proteinExistence type="predicted"/>
<name>A0ABZ1D787_9TREE</name>
<evidence type="ECO:0000313" key="2">
    <source>
        <dbReference type="EMBL" id="WRT68502.1"/>
    </source>
</evidence>
<dbReference type="Pfam" id="PF12937">
    <property type="entry name" value="F-box-like"/>
    <property type="match status" value="1"/>
</dbReference>
<evidence type="ECO:0000259" key="1">
    <source>
        <dbReference type="Pfam" id="PF12937"/>
    </source>
</evidence>
<accession>A0ABZ1D787</accession>
<organism evidence="2 3">
    <name type="scientific">Kwoniella shivajii</name>
    <dbReference type="NCBI Taxonomy" id="564305"/>
    <lineage>
        <taxon>Eukaryota</taxon>
        <taxon>Fungi</taxon>
        <taxon>Dikarya</taxon>
        <taxon>Basidiomycota</taxon>
        <taxon>Agaricomycotina</taxon>
        <taxon>Tremellomycetes</taxon>
        <taxon>Tremellales</taxon>
        <taxon>Cryptococcaceae</taxon>
        <taxon>Kwoniella</taxon>
    </lineage>
</organism>
<dbReference type="Proteomes" id="UP001329825">
    <property type="component" value="Chromosome 7"/>
</dbReference>
<keyword evidence="3" id="KW-1185">Reference proteome</keyword>
<dbReference type="EMBL" id="CP141887">
    <property type="protein sequence ID" value="WRT68502.1"/>
    <property type="molecule type" value="Genomic_DNA"/>
</dbReference>
<sequence length="343" mass="39513">MASSALLTHPDILSQILRYADKASIARCMQVSWSFFTLCSPFLYANITLIPDEADAIFRGASTGPMIYSDCTEREMKRELLRHVQIIGIREHGKCNGFAGNTACTRWRGIGIEFPHLKILRIWEPPSVYVGDWWSCPWIKSFNYDKLIMRDIRYLSAGGPYTFAPSELLGKPSKVVITIRGLNDLREVNKDVITPKPRRDYPSLQNDRVPPVRPDMETVIIFWAERPSQKWNEEGPPIGIDELYNLIEQLSICASVQTRKLVICNADKIPLLDKTPEDTKIFIENAMKETVQAISNGRNEQKQAKARLDVLHFMSFEEYLELEDWKGEFDKEEIEDWLKPKED</sequence>